<keyword evidence="4 9" id="KW-0547">Nucleotide-binding</keyword>
<dbReference type="SMART" id="SM00382">
    <property type="entry name" value="AAA"/>
    <property type="match status" value="1"/>
</dbReference>
<evidence type="ECO:0000256" key="7">
    <source>
        <dbReference type="ARBA" id="ARBA00023136"/>
    </source>
</evidence>
<protein>
    <recommendedName>
        <fullName evidence="9">Energy-coupling factor transporter ATP-binding protein EcfA2</fullName>
        <ecNumber evidence="9">7.-.-.-</ecNumber>
    </recommendedName>
</protein>
<dbReference type="InterPro" id="IPR015856">
    <property type="entry name" value="ABC_transpr_CbiO/EcfA_su"/>
</dbReference>
<evidence type="ECO:0000313" key="11">
    <source>
        <dbReference type="EMBL" id="SKB68710.1"/>
    </source>
</evidence>
<dbReference type="EC" id="7.-.-.-" evidence="9"/>
<dbReference type="EMBL" id="FUYN01000008">
    <property type="protein sequence ID" value="SKB68710.1"/>
    <property type="molecule type" value="Genomic_DNA"/>
</dbReference>
<comment type="function">
    <text evidence="9">ATP-binding (A) component of a common energy-coupling factor (ECF) ABC-transporter complex.</text>
</comment>
<evidence type="ECO:0000256" key="4">
    <source>
        <dbReference type="ARBA" id="ARBA00022741"/>
    </source>
</evidence>
<evidence type="ECO:0000313" key="12">
    <source>
        <dbReference type="Proteomes" id="UP000243406"/>
    </source>
</evidence>
<dbReference type="CDD" id="cd03225">
    <property type="entry name" value="ABC_cobalt_CbiO_domain1"/>
    <property type="match status" value="1"/>
</dbReference>
<comment type="function">
    <text evidence="8">Probably part of an ABC transporter complex. Responsible for energy coupling to the transport system.</text>
</comment>
<evidence type="ECO:0000256" key="8">
    <source>
        <dbReference type="ARBA" id="ARBA00025157"/>
    </source>
</evidence>
<evidence type="ECO:0000259" key="10">
    <source>
        <dbReference type="PROSITE" id="PS50893"/>
    </source>
</evidence>
<dbReference type="InterPro" id="IPR003593">
    <property type="entry name" value="AAA+_ATPase"/>
</dbReference>
<dbReference type="PROSITE" id="PS50893">
    <property type="entry name" value="ABC_TRANSPORTER_2"/>
    <property type="match status" value="1"/>
</dbReference>
<dbReference type="NCBIfam" id="TIGR01166">
    <property type="entry name" value="cbiO"/>
    <property type="match status" value="1"/>
</dbReference>
<dbReference type="Gene3D" id="3.40.50.300">
    <property type="entry name" value="P-loop containing nucleotide triphosphate hydrolases"/>
    <property type="match status" value="1"/>
</dbReference>
<dbReference type="OrthoDB" id="9784332at2"/>
<evidence type="ECO:0000256" key="3">
    <source>
        <dbReference type="ARBA" id="ARBA00022475"/>
    </source>
</evidence>
<evidence type="ECO:0000256" key="5">
    <source>
        <dbReference type="ARBA" id="ARBA00022840"/>
    </source>
</evidence>
<dbReference type="RefSeq" id="WP_079590485.1">
    <property type="nucleotide sequence ID" value="NZ_FUYN01000008.1"/>
</dbReference>
<keyword evidence="6" id="KW-1278">Translocase</keyword>
<reference evidence="12" key="1">
    <citation type="submission" date="2017-02" db="EMBL/GenBank/DDBJ databases">
        <authorList>
            <person name="Varghese N."/>
            <person name="Submissions S."/>
        </authorList>
    </citation>
    <scope>NUCLEOTIDE SEQUENCE [LARGE SCALE GENOMIC DNA]</scope>
    <source>
        <strain evidence="12">ATCC 35199</strain>
    </source>
</reference>
<dbReference type="GO" id="GO:0016887">
    <property type="term" value="F:ATP hydrolysis activity"/>
    <property type="evidence" value="ECO:0007669"/>
    <property type="project" value="InterPro"/>
</dbReference>
<dbReference type="InterPro" id="IPR003439">
    <property type="entry name" value="ABC_transporter-like_ATP-bd"/>
</dbReference>
<dbReference type="SUPFAM" id="SSF52540">
    <property type="entry name" value="P-loop containing nucleoside triphosphate hydrolases"/>
    <property type="match status" value="1"/>
</dbReference>
<dbReference type="PANTHER" id="PTHR43553:SF27">
    <property type="entry name" value="ENERGY-COUPLING FACTOR TRANSPORTER ATP-BINDING PROTEIN ECFA2"/>
    <property type="match status" value="1"/>
</dbReference>
<evidence type="ECO:0000256" key="9">
    <source>
        <dbReference type="RuleBase" id="RU365104"/>
    </source>
</evidence>
<accession>A0A1T5DB54</accession>
<comment type="subcellular location">
    <subcellularLocation>
        <location evidence="1 9">Cell membrane</location>
        <topology evidence="1 9">Peripheral membrane protein</topology>
    </subcellularLocation>
</comment>
<dbReference type="GO" id="GO:0043190">
    <property type="term" value="C:ATP-binding cassette (ABC) transporter complex"/>
    <property type="evidence" value="ECO:0007669"/>
    <property type="project" value="TreeGrafter"/>
</dbReference>
<dbReference type="NCBIfam" id="NF010158">
    <property type="entry name" value="PRK13637.1"/>
    <property type="match status" value="1"/>
</dbReference>
<dbReference type="AlphaFoldDB" id="A0A1T5DB54"/>
<dbReference type="InterPro" id="IPR030946">
    <property type="entry name" value="EcfA2"/>
</dbReference>
<name>A0A1T5DB54_9FIRM</name>
<comment type="similarity">
    <text evidence="9">Belongs to the ABC transporter superfamily. Energy-coupling factor EcfA family.</text>
</comment>
<evidence type="ECO:0000256" key="2">
    <source>
        <dbReference type="ARBA" id="ARBA00022448"/>
    </source>
</evidence>
<dbReference type="PANTHER" id="PTHR43553">
    <property type="entry name" value="HEAVY METAL TRANSPORTER"/>
    <property type="match status" value="1"/>
</dbReference>
<dbReference type="FunFam" id="3.40.50.300:FF:000224">
    <property type="entry name" value="Energy-coupling factor transporter ATP-binding protein EcfA"/>
    <property type="match status" value="1"/>
</dbReference>
<dbReference type="GO" id="GO:0042626">
    <property type="term" value="F:ATPase-coupled transmembrane transporter activity"/>
    <property type="evidence" value="ECO:0007669"/>
    <property type="project" value="TreeGrafter"/>
</dbReference>
<dbReference type="NCBIfam" id="TIGR04521">
    <property type="entry name" value="ECF_ATPase_2"/>
    <property type="match status" value="1"/>
</dbReference>
<keyword evidence="7 9" id="KW-0472">Membrane</keyword>
<keyword evidence="5 9" id="KW-0067">ATP-binding</keyword>
<evidence type="ECO:0000256" key="1">
    <source>
        <dbReference type="ARBA" id="ARBA00004202"/>
    </source>
</evidence>
<organism evidence="11 12">
    <name type="scientific">Acetoanaerobium noterae</name>
    <dbReference type="NCBI Taxonomy" id="745369"/>
    <lineage>
        <taxon>Bacteria</taxon>
        <taxon>Bacillati</taxon>
        <taxon>Bacillota</taxon>
        <taxon>Clostridia</taxon>
        <taxon>Peptostreptococcales</taxon>
        <taxon>Filifactoraceae</taxon>
        <taxon>Acetoanaerobium</taxon>
    </lineage>
</organism>
<dbReference type="InterPro" id="IPR050095">
    <property type="entry name" value="ECF_ABC_transporter_ATP-bd"/>
</dbReference>
<keyword evidence="12" id="KW-1185">Reference proteome</keyword>
<evidence type="ECO:0000256" key="6">
    <source>
        <dbReference type="ARBA" id="ARBA00022967"/>
    </source>
</evidence>
<dbReference type="InterPro" id="IPR017871">
    <property type="entry name" value="ABC_transporter-like_CS"/>
</dbReference>
<dbReference type="Pfam" id="PF00005">
    <property type="entry name" value="ABC_tran"/>
    <property type="match status" value="1"/>
</dbReference>
<gene>
    <name evidence="11" type="ORF">SAMN02745120_2670</name>
</gene>
<sequence>MSVVIKDLVHVYNPGSPFESTALNGVNLEIGKGEFIGLIGHTGSGKSTLIQHLNGLLKPSSGTILINGLDITKKETSLIEIRKNVGLVFQYPEYQLFEETIYKDIAFGPGNLGLSEEEIDVRVREAMEITGLDFELLKERSPFELSGGQRRRVAIAGVIAMKPEVLILDEPTAGLDPRGRDEILQEIKEIHKRHNTTIILVSHSMEDISKLVDKIIVMNRGQIEFVGSPREIFKHEIRLKEIGLGVPKVVELVKALREKGFDIAEDRMTIEEVKEEIIRILRSKKDA</sequence>
<dbReference type="PROSITE" id="PS00211">
    <property type="entry name" value="ABC_TRANSPORTER_1"/>
    <property type="match status" value="1"/>
</dbReference>
<dbReference type="Proteomes" id="UP000243406">
    <property type="component" value="Unassembled WGS sequence"/>
</dbReference>
<dbReference type="InterPro" id="IPR027417">
    <property type="entry name" value="P-loop_NTPase"/>
</dbReference>
<proteinExistence type="inferred from homology"/>
<dbReference type="GO" id="GO:0005524">
    <property type="term" value="F:ATP binding"/>
    <property type="evidence" value="ECO:0007669"/>
    <property type="project" value="UniProtKB-UniRule"/>
</dbReference>
<comment type="subunit">
    <text evidence="9">Forms a stable energy-coupling factor (ECF) transporter complex composed of 2 membrane-embedded substrate-binding proteins (S component), 2 ATP-binding proteins (A component) and 2 transmembrane proteins (T component).</text>
</comment>
<keyword evidence="2 9" id="KW-0813">Transport</keyword>
<dbReference type="GO" id="GO:0006824">
    <property type="term" value="P:cobalt ion transport"/>
    <property type="evidence" value="ECO:0007669"/>
    <property type="project" value="InterPro"/>
</dbReference>
<feature type="domain" description="ABC transporter" evidence="10">
    <location>
        <begin position="3"/>
        <end position="245"/>
    </location>
</feature>
<keyword evidence="3 9" id="KW-1003">Cell membrane</keyword>
<dbReference type="InterPro" id="IPR005876">
    <property type="entry name" value="Co_trans_ATP-bd"/>
</dbReference>